<comment type="caution">
    <text evidence="7">The sequence shown here is derived from an EMBL/GenBank/DDBJ whole genome shotgun (WGS) entry which is preliminary data.</text>
</comment>
<accession>A0A917E0K5</accession>
<keyword evidence="5 6" id="KW-0472">Membrane</keyword>
<keyword evidence="2" id="KW-1003">Cell membrane</keyword>
<evidence type="ECO:0000313" key="7">
    <source>
        <dbReference type="EMBL" id="GGD89520.1"/>
    </source>
</evidence>
<dbReference type="NCBIfam" id="NF002460">
    <property type="entry name" value="PRK01658.1"/>
    <property type="match status" value="1"/>
</dbReference>
<name>A0A917E0K5_9BACL</name>
<keyword evidence="4 6" id="KW-1133">Transmembrane helix</keyword>
<evidence type="ECO:0000256" key="2">
    <source>
        <dbReference type="ARBA" id="ARBA00022475"/>
    </source>
</evidence>
<feature type="transmembrane region" description="Helical" evidence="6">
    <location>
        <begin position="30"/>
        <end position="50"/>
    </location>
</feature>
<comment type="subcellular location">
    <subcellularLocation>
        <location evidence="1">Cell membrane</location>
        <topology evidence="1">Multi-pass membrane protein</topology>
    </subcellularLocation>
</comment>
<evidence type="ECO:0000256" key="3">
    <source>
        <dbReference type="ARBA" id="ARBA00022692"/>
    </source>
</evidence>
<organism evidence="7 8">
    <name type="scientific">Paenibacillus nasutitermitis</name>
    <dbReference type="NCBI Taxonomy" id="1652958"/>
    <lineage>
        <taxon>Bacteria</taxon>
        <taxon>Bacillati</taxon>
        <taxon>Bacillota</taxon>
        <taxon>Bacilli</taxon>
        <taxon>Bacillales</taxon>
        <taxon>Paenibacillaceae</taxon>
        <taxon>Paenibacillus</taxon>
    </lineage>
</organism>
<keyword evidence="3 6" id="KW-0812">Transmembrane</keyword>
<evidence type="ECO:0000256" key="6">
    <source>
        <dbReference type="SAM" id="Phobius"/>
    </source>
</evidence>
<dbReference type="RefSeq" id="WP_188997077.1">
    <property type="nucleotide sequence ID" value="NZ_BMHP01000004.1"/>
</dbReference>
<evidence type="ECO:0000256" key="5">
    <source>
        <dbReference type="ARBA" id="ARBA00023136"/>
    </source>
</evidence>
<evidence type="ECO:0000256" key="4">
    <source>
        <dbReference type="ARBA" id="ARBA00022989"/>
    </source>
</evidence>
<evidence type="ECO:0000256" key="1">
    <source>
        <dbReference type="ARBA" id="ARBA00004651"/>
    </source>
</evidence>
<dbReference type="PANTHER" id="PTHR33931:SF2">
    <property type="entry name" value="HOLIN-LIKE PROTEIN CIDA"/>
    <property type="match status" value="1"/>
</dbReference>
<dbReference type="Pfam" id="PF03788">
    <property type="entry name" value="LrgA"/>
    <property type="match status" value="1"/>
</dbReference>
<sequence length="123" mass="13585">MRTLLPLTLQILFFILIARLADHLVIWFHLPVPGSIVGIALLFALLKLGIVRLRWIERGSKWLLAEMLLFFIPATVGIMNYTSLIAHSGLIITATIAFSTVAVMLCSGLVGQWVSGRKEKGIS</sequence>
<dbReference type="EMBL" id="BMHP01000004">
    <property type="protein sequence ID" value="GGD89520.1"/>
    <property type="molecule type" value="Genomic_DNA"/>
</dbReference>
<proteinExistence type="predicted"/>
<dbReference type="GO" id="GO:0005886">
    <property type="term" value="C:plasma membrane"/>
    <property type="evidence" value="ECO:0007669"/>
    <property type="project" value="UniProtKB-SubCell"/>
</dbReference>
<dbReference type="Proteomes" id="UP000612456">
    <property type="component" value="Unassembled WGS sequence"/>
</dbReference>
<evidence type="ECO:0000313" key="8">
    <source>
        <dbReference type="Proteomes" id="UP000612456"/>
    </source>
</evidence>
<dbReference type="AlphaFoldDB" id="A0A917E0K5"/>
<gene>
    <name evidence="7" type="primary">cidA</name>
    <name evidence="7" type="ORF">GCM10010911_55130</name>
</gene>
<reference evidence="7" key="1">
    <citation type="journal article" date="2014" name="Int. J. Syst. Evol. Microbiol.">
        <title>Complete genome sequence of Corynebacterium casei LMG S-19264T (=DSM 44701T), isolated from a smear-ripened cheese.</title>
        <authorList>
            <consortium name="US DOE Joint Genome Institute (JGI-PGF)"/>
            <person name="Walter F."/>
            <person name="Albersmeier A."/>
            <person name="Kalinowski J."/>
            <person name="Ruckert C."/>
        </authorList>
    </citation>
    <scope>NUCLEOTIDE SEQUENCE</scope>
    <source>
        <strain evidence="7">CGMCC 1.15178</strain>
    </source>
</reference>
<keyword evidence="8" id="KW-1185">Reference proteome</keyword>
<dbReference type="InterPro" id="IPR005538">
    <property type="entry name" value="LrgA/CidA"/>
</dbReference>
<feature type="transmembrane region" description="Helical" evidence="6">
    <location>
        <begin position="88"/>
        <end position="110"/>
    </location>
</feature>
<reference evidence="7" key="2">
    <citation type="submission" date="2020-09" db="EMBL/GenBank/DDBJ databases">
        <authorList>
            <person name="Sun Q."/>
            <person name="Zhou Y."/>
        </authorList>
    </citation>
    <scope>NUCLEOTIDE SEQUENCE</scope>
    <source>
        <strain evidence="7">CGMCC 1.15178</strain>
    </source>
</reference>
<dbReference type="PANTHER" id="PTHR33931">
    <property type="entry name" value="HOLIN-LIKE PROTEIN CIDA-RELATED"/>
    <property type="match status" value="1"/>
</dbReference>
<protein>
    <submittedName>
        <fullName evidence="7">Holin-like protein CidA</fullName>
    </submittedName>
</protein>
<feature type="transmembrane region" description="Helical" evidence="6">
    <location>
        <begin position="62"/>
        <end position="82"/>
    </location>
</feature>